<dbReference type="EMBL" id="JAGRRH010000018">
    <property type="protein sequence ID" value="KAG7351460.1"/>
    <property type="molecule type" value="Genomic_DNA"/>
</dbReference>
<proteinExistence type="predicted"/>
<feature type="region of interest" description="Disordered" evidence="1">
    <location>
        <begin position="348"/>
        <end position="468"/>
    </location>
</feature>
<dbReference type="AlphaFoldDB" id="A0A9K3PL39"/>
<gene>
    <name evidence="2" type="ORF">IV203_010820</name>
</gene>
<reference evidence="2" key="1">
    <citation type="journal article" date="2021" name="Sci. Rep.">
        <title>Diploid genomic architecture of Nitzschia inconspicua, an elite biomass production diatom.</title>
        <authorList>
            <person name="Oliver A."/>
            <person name="Podell S."/>
            <person name="Pinowska A."/>
            <person name="Traller J.C."/>
            <person name="Smith S.R."/>
            <person name="McClure R."/>
            <person name="Beliaev A."/>
            <person name="Bohutskyi P."/>
            <person name="Hill E.A."/>
            <person name="Rabines A."/>
            <person name="Zheng H."/>
            <person name="Allen L.Z."/>
            <person name="Kuo A."/>
            <person name="Grigoriev I.V."/>
            <person name="Allen A.E."/>
            <person name="Hazlebeck D."/>
            <person name="Allen E.E."/>
        </authorList>
    </citation>
    <scope>NUCLEOTIDE SEQUENCE</scope>
    <source>
        <strain evidence="2">Hildebrandi</strain>
    </source>
</reference>
<reference evidence="2" key="2">
    <citation type="submission" date="2021-04" db="EMBL/GenBank/DDBJ databases">
        <authorList>
            <person name="Podell S."/>
        </authorList>
    </citation>
    <scope>NUCLEOTIDE SEQUENCE</scope>
    <source>
        <strain evidence="2">Hildebrandi</strain>
    </source>
</reference>
<feature type="compositionally biased region" description="Basic and acidic residues" evidence="1">
    <location>
        <begin position="368"/>
        <end position="379"/>
    </location>
</feature>
<feature type="region of interest" description="Disordered" evidence="1">
    <location>
        <begin position="587"/>
        <end position="607"/>
    </location>
</feature>
<comment type="caution">
    <text evidence="2">The sequence shown here is derived from an EMBL/GenBank/DDBJ whole genome shotgun (WGS) entry which is preliminary data.</text>
</comment>
<accession>A0A9K3PL39</accession>
<sequence>MVAAHYVGRRKQWGQHAAETSERGPVTGESSTEHHDATQATEVVVPLKEEIGSPVTWSILPMPEIRFPDFTETIEKPFDMLGELLGDAPKEVLSDRGPPLVKPPVIKRQPSDGSNASKNNVSVKVYKIDDVPEHFIEPAQEPKHEKEQTAATITYPYEGDILPMKTFHTKTDKAANCVGVMWPSPTAFLNCGQAEARDDYESVEISAMDDSTVANLERPPEHILLNNEDPLMQQQLLMQQQILLNQQRKKQQDVATPSALARIGSSIRGGLGRQRKGIRAQANEGTVEQIAMNMDRTRAKSVTDSRSEKRRLILPSQEQVGGVAGFNSKVMDEKQQQEKNVVKTVLKAKSNNKKKFQEHQSRKHKKDSKGSKKDGERPGALESKTFFPKLRCAKLSPAQEETDEREKKARRKKSSGGTSRRDRDRDTTRGRSKSRVTPRETKPEYAPKARSRSLEARPCYDLSPEPRTVMERGRIDTYSGNQLDYPTASTWQQGHYWEHPSFHRNKCFHPTSTMEQRGFLPYRPVPPQRYSLNQYENHVVQGREPPLMNYRVPPPTLHQYYTPRPYHNIHHLREQPLSESSPILARPMSGEDGEESGQNILSFRGSF</sequence>
<keyword evidence="3" id="KW-1185">Reference proteome</keyword>
<name>A0A9K3PL39_9STRA</name>
<organism evidence="2 3">
    <name type="scientific">Nitzschia inconspicua</name>
    <dbReference type="NCBI Taxonomy" id="303405"/>
    <lineage>
        <taxon>Eukaryota</taxon>
        <taxon>Sar</taxon>
        <taxon>Stramenopiles</taxon>
        <taxon>Ochrophyta</taxon>
        <taxon>Bacillariophyta</taxon>
        <taxon>Bacillariophyceae</taxon>
        <taxon>Bacillariophycidae</taxon>
        <taxon>Bacillariales</taxon>
        <taxon>Bacillariaceae</taxon>
        <taxon>Nitzschia</taxon>
    </lineage>
</organism>
<evidence type="ECO:0000313" key="2">
    <source>
        <dbReference type="EMBL" id="KAG7351460.1"/>
    </source>
</evidence>
<evidence type="ECO:0000313" key="3">
    <source>
        <dbReference type="Proteomes" id="UP000693970"/>
    </source>
</evidence>
<feature type="compositionally biased region" description="Basic and acidic residues" evidence="1">
    <location>
        <begin position="419"/>
        <end position="429"/>
    </location>
</feature>
<dbReference type="Proteomes" id="UP000693970">
    <property type="component" value="Unassembled WGS sequence"/>
</dbReference>
<feature type="compositionally biased region" description="Basic and acidic residues" evidence="1">
    <location>
        <begin position="437"/>
        <end position="455"/>
    </location>
</feature>
<feature type="region of interest" description="Disordered" evidence="1">
    <location>
        <begin position="1"/>
        <end position="41"/>
    </location>
</feature>
<evidence type="ECO:0000256" key="1">
    <source>
        <dbReference type="SAM" id="MobiDB-lite"/>
    </source>
</evidence>
<protein>
    <submittedName>
        <fullName evidence="2">Uncharacterized protein</fullName>
    </submittedName>
</protein>
<feature type="region of interest" description="Disordered" evidence="1">
    <location>
        <begin position="94"/>
        <end position="118"/>
    </location>
</feature>